<feature type="chain" id="PRO_5042048391" evidence="1">
    <location>
        <begin position="25"/>
        <end position="87"/>
    </location>
</feature>
<sequence>MGASAMRLGVLVPGLIVALSPALADAHNCKCRNRGTMFELGQTSCLKVDGVSYLARCEMKLNVSSWTKIEDGCPVTERTQQQSTRVN</sequence>
<dbReference type="Proteomes" id="UP000298579">
    <property type="component" value="Chromosome linear"/>
</dbReference>
<gene>
    <name evidence="2" type="ORF">CFBP5877_16355</name>
</gene>
<reference evidence="2 3" key="1">
    <citation type="submission" date="2019-04" db="EMBL/GenBank/DDBJ databases">
        <title>Complete genome sequence of Agrobacterium tumefaciens CFBP5877.</title>
        <authorList>
            <person name="Huang Y.-Y."/>
            <person name="Chiang H.-Y."/>
            <person name="Chou L."/>
            <person name="Lai E.-M."/>
            <person name="Kuo C.-H."/>
        </authorList>
    </citation>
    <scope>NUCLEOTIDE SEQUENCE [LARGE SCALE GENOMIC DNA]</scope>
    <source>
        <strain evidence="2 3">CFBP5877</strain>
    </source>
</reference>
<feature type="signal peptide" evidence="1">
    <location>
        <begin position="1"/>
        <end position="24"/>
    </location>
</feature>
<organism evidence="2 3">
    <name type="scientific">Agrobacterium tumefaciens</name>
    <dbReference type="NCBI Taxonomy" id="358"/>
    <lineage>
        <taxon>Bacteria</taxon>
        <taxon>Pseudomonadati</taxon>
        <taxon>Pseudomonadota</taxon>
        <taxon>Alphaproteobacteria</taxon>
        <taxon>Hyphomicrobiales</taxon>
        <taxon>Rhizobiaceae</taxon>
        <taxon>Rhizobium/Agrobacterium group</taxon>
        <taxon>Agrobacterium</taxon>
        <taxon>Agrobacterium tumefaciens complex</taxon>
    </lineage>
</organism>
<accession>A0AAE6BD70</accession>
<dbReference type="EMBL" id="CP039898">
    <property type="protein sequence ID" value="QCL80738.1"/>
    <property type="molecule type" value="Genomic_DNA"/>
</dbReference>
<dbReference type="AlphaFoldDB" id="A0AAE6BD70"/>
<evidence type="ECO:0000313" key="3">
    <source>
        <dbReference type="Proteomes" id="UP000298579"/>
    </source>
</evidence>
<evidence type="ECO:0000313" key="2">
    <source>
        <dbReference type="EMBL" id="QCL80738.1"/>
    </source>
</evidence>
<name>A0AAE6BD70_AGRTU</name>
<evidence type="ECO:0000256" key="1">
    <source>
        <dbReference type="SAM" id="SignalP"/>
    </source>
</evidence>
<keyword evidence="1" id="KW-0732">Signal</keyword>
<proteinExistence type="predicted"/>
<protein>
    <submittedName>
        <fullName evidence="2">Uncharacterized protein</fullName>
    </submittedName>
</protein>